<reference evidence="2 3" key="1">
    <citation type="journal article" date="2011" name="Stand. Genomic Sci.">
        <title>Non-contiguous finished genome sequence and contextual data of the filamentous soil bacterium Ktedonobacter racemifer type strain (SOSP1-21).</title>
        <authorList>
            <person name="Chang Y.J."/>
            <person name="Land M."/>
            <person name="Hauser L."/>
            <person name="Chertkov O."/>
            <person name="Del Rio T.G."/>
            <person name="Nolan M."/>
            <person name="Copeland A."/>
            <person name="Tice H."/>
            <person name="Cheng J.F."/>
            <person name="Lucas S."/>
            <person name="Han C."/>
            <person name="Goodwin L."/>
            <person name="Pitluck S."/>
            <person name="Ivanova N."/>
            <person name="Ovchinikova G."/>
            <person name="Pati A."/>
            <person name="Chen A."/>
            <person name="Palaniappan K."/>
            <person name="Mavromatis K."/>
            <person name="Liolios K."/>
            <person name="Brettin T."/>
            <person name="Fiebig A."/>
            <person name="Rohde M."/>
            <person name="Abt B."/>
            <person name="Goker M."/>
            <person name="Detter J.C."/>
            <person name="Woyke T."/>
            <person name="Bristow J."/>
            <person name="Eisen J.A."/>
            <person name="Markowitz V."/>
            <person name="Hugenholtz P."/>
            <person name="Kyrpides N.C."/>
            <person name="Klenk H.P."/>
            <person name="Lapidus A."/>
        </authorList>
    </citation>
    <scope>NUCLEOTIDE SEQUENCE [LARGE SCALE GENOMIC DNA]</scope>
    <source>
        <strain evidence="3">DSM 44963</strain>
    </source>
</reference>
<keyword evidence="1" id="KW-1133">Transmembrane helix</keyword>
<dbReference type="AlphaFoldDB" id="D6U898"/>
<gene>
    <name evidence="2" type="ORF">Krac_0662</name>
</gene>
<organism evidence="2 3">
    <name type="scientific">Ktedonobacter racemifer DSM 44963</name>
    <dbReference type="NCBI Taxonomy" id="485913"/>
    <lineage>
        <taxon>Bacteria</taxon>
        <taxon>Bacillati</taxon>
        <taxon>Chloroflexota</taxon>
        <taxon>Ktedonobacteria</taxon>
        <taxon>Ktedonobacterales</taxon>
        <taxon>Ktedonobacteraceae</taxon>
        <taxon>Ktedonobacter</taxon>
    </lineage>
</organism>
<name>D6U898_KTERA</name>
<evidence type="ECO:0000313" key="2">
    <source>
        <dbReference type="EMBL" id="EFH80109.1"/>
    </source>
</evidence>
<accession>D6U898</accession>
<comment type="caution">
    <text evidence="2">The sequence shown here is derived from an EMBL/GenBank/DDBJ whole genome shotgun (WGS) entry which is preliminary data.</text>
</comment>
<keyword evidence="3" id="KW-1185">Reference proteome</keyword>
<evidence type="ECO:0000256" key="1">
    <source>
        <dbReference type="SAM" id="Phobius"/>
    </source>
</evidence>
<feature type="transmembrane region" description="Helical" evidence="1">
    <location>
        <begin position="115"/>
        <end position="139"/>
    </location>
</feature>
<feature type="transmembrane region" description="Helical" evidence="1">
    <location>
        <begin position="20"/>
        <end position="44"/>
    </location>
</feature>
<dbReference type="RefSeq" id="WP_007922459.1">
    <property type="nucleotide sequence ID" value="NZ_ADVG01000005.1"/>
</dbReference>
<proteinExistence type="predicted"/>
<dbReference type="EMBL" id="ADVG01000005">
    <property type="protein sequence ID" value="EFH80109.1"/>
    <property type="molecule type" value="Genomic_DNA"/>
</dbReference>
<keyword evidence="1" id="KW-0472">Membrane</keyword>
<keyword evidence="1" id="KW-0812">Transmembrane</keyword>
<protein>
    <submittedName>
        <fullName evidence="2">Uncharacterized protein</fullName>
    </submittedName>
</protein>
<sequence length="147" mass="16239">MDLSQPGTTSSQNEVSLSGWLGSLLGTLSMVLLGFSMLSSWRALSMADVLYHMPEQERVSRFTSTPGFNHEAFDAMELIGEVTVVLGTILLVIALVTVSLSWRRARLTKGHAQRLLTAWGVSCVTISFLLLAVSLNWLWQAHLVHRL</sequence>
<evidence type="ECO:0000313" key="3">
    <source>
        <dbReference type="Proteomes" id="UP000004508"/>
    </source>
</evidence>
<dbReference type="Proteomes" id="UP000004508">
    <property type="component" value="Unassembled WGS sequence"/>
</dbReference>
<feature type="transmembrane region" description="Helical" evidence="1">
    <location>
        <begin position="82"/>
        <end position="103"/>
    </location>
</feature>
<dbReference type="InParanoid" id="D6U898"/>